<feature type="region of interest" description="Disordered" evidence="1">
    <location>
        <begin position="1"/>
        <end position="32"/>
    </location>
</feature>
<sequence>MMNEYGNYLDFDARPQPTSSRVPKKLQPHHDDVGVALNDTEGLQRLDKALTLKKKAGTVFTGGQCKKYIWI</sequence>
<name>A0AAD5QRW8_PARTN</name>
<dbReference type="Proteomes" id="UP001196413">
    <property type="component" value="Unassembled WGS sequence"/>
</dbReference>
<evidence type="ECO:0000256" key="1">
    <source>
        <dbReference type="SAM" id="MobiDB-lite"/>
    </source>
</evidence>
<accession>A0AAD5QRW8</accession>
<dbReference type="AlphaFoldDB" id="A0AAD5QRW8"/>
<keyword evidence="3" id="KW-1185">Reference proteome</keyword>
<evidence type="ECO:0000313" key="3">
    <source>
        <dbReference type="Proteomes" id="UP001196413"/>
    </source>
</evidence>
<comment type="caution">
    <text evidence="2">The sequence shown here is derived from an EMBL/GenBank/DDBJ whole genome shotgun (WGS) entry which is preliminary data.</text>
</comment>
<reference evidence="2" key="1">
    <citation type="submission" date="2021-06" db="EMBL/GenBank/DDBJ databases">
        <title>Parelaphostrongylus tenuis whole genome reference sequence.</title>
        <authorList>
            <person name="Garwood T.J."/>
            <person name="Larsen P.A."/>
            <person name="Fountain-Jones N.M."/>
            <person name="Garbe J.R."/>
            <person name="Macchietto M.G."/>
            <person name="Kania S.A."/>
            <person name="Gerhold R.W."/>
            <person name="Richards J.E."/>
            <person name="Wolf T.M."/>
        </authorList>
    </citation>
    <scope>NUCLEOTIDE SEQUENCE</scope>
    <source>
        <strain evidence="2">MNPRO001-30</strain>
        <tissue evidence="2">Meninges</tissue>
    </source>
</reference>
<proteinExistence type="predicted"/>
<protein>
    <submittedName>
        <fullName evidence="2">Uncharacterized protein</fullName>
    </submittedName>
</protein>
<organism evidence="2 3">
    <name type="scientific">Parelaphostrongylus tenuis</name>
    <name type="common">Meningeal worm</name>
    <dbReference type="NCBI Taxonomy" id="148309"/>
    <lineage>
        <taxon>Eukaryota</taxon>
        <taxon>Metazoa</taxon>
        <taxon>Ecdysozoa</taxon>
        <taxon>Nematoda</taxon>
        <taxon>Chromadorea</taxon>
        <taxon>Rhabditida</taxon>
        <taxon>Rhabditina</taxon>
        <taxon>Rhabditomorpha</taxon>
        <taxon>Strongyloidea</taxon>
        <taxon>Metastrongylidae</taxon>
        <taxon>Parelaphostrongylus</taxon>
    </lineage>
</organism>
<gene>
    <name evidence="2" type="ORF">KIN20_018888</name>
</gene>
<dbReference type="EMBL" id="JAHQIW010003760">
    <property type="protein sequence ID" value="KAJ1360027.1"/>
    <property type="molecule type" value="Genomic_DNA"/>
</dbReference>
<evidence type="ECO:0000313" key="2">
    <source>
        <dbReference type="EMBL" id="KAJ1360027.1"/>
    </source>
</evidence>